<gene>
    <name evidence="1" type="ORF">HPP92_028082</name>
</gene>
<organism evidence="1 2">
    <name type="scientific">Vanilla planifolia</name>
    <name type="common">Vanilla</name>
    <dbReference type="NCBI Taxonomy" id="51239"/>
    <lineage>
        <taxon>Eukaryota</taxon>
        <taxon>Viridiplantae</taxon>
        <taxon>Streptophyta</taxon>
        <taxon>Embryophyta</taxon>
        <taxon>Tracheophyta</taxon>
        <taxon>Spermatophyta</taxon>
        <taxon>Magnoliopsida</taxon>
        <taxon>Liliopsida</taxon>
        <taxon>Asparagales</taxon>
        <taxon>Orchidaceae</taxon>
        <taxon>Vanilloideae</taxon>
        <taxon>Vanilleae</taxon>
        <taxon>Vanilla</taxon>
    </lineage>
</organism>
<proteinExistence type="predicted"/>
<evidence type="ECO:0000313" key="2">
    <source>
        <dbReference type="Proteomes" id="UP000639772"/>
    </source>
</evidence>
<dbReference type="OrthoDB" id="765741at2759"/>
<evidence type="ECO:0000313" key="1">
    <source>
        <dbReference type="EMBL" id="KAG0447922.1"/>
    </source>
</evidence>
<accession>A0A835U4D4</accession>
<name>A0A835U4D4_VANPL</name>
<dbReference type="Proteomes" id="UP000639772">
    <property type="component" value="Unassembled WGS sequence"/>
</dbReference>
<sequence>MLTWMRLMEGFGQCCIHSKDKEESAVLVGDEMQQQNSGSFRICDLNLSGSPDASEIPVGPSIDHFTSAHRIEMHAGVSPERNMSTRNDTEDACNNSQLLGHAKVVQVINLEDSHEEVNSLTPSKQKGYSGVDDHIYVSLEEILIGSPKGKSFVERCSRLTSNGAWMGPIRGSFQLFCRHMAPIGTFTCRPGNLSTWLLEKFYVLVSSTNLVLSTLLGLTCLVPIVGGLPPKRIGLEFQMSHKNVHQNRDNGVIRVM</sequence>
<reference evidence="1 2" key="1">
    <citation type="journal article" date="2020" name="Nat. Food">
        <title>A phased Vanilla planifolia genome enables genetic improvement of flavour and production.</title>
        <authorList>
            <person name="Hasing T."/>
            <person name="Tang H."/>
            <person name="Brym M."/>
            <person name="Khazi F."/>
            <person name="Huang T."/>
            <person name="Chambers A.H."/>
        </authorList>
    </citation>
    <scope>NUCLEOTIDE SEQUENCE [LARGE SCALE GENOMIC DNA]</scope>
    <source>
        <tissue evidence="1">Leaf</tissue>
    </source>
</reference>
<feature type="non-terminal residue" evidence="1">
    <location>
        <position position="1"/>
    </location>
</feature>
<dbReference type="AlphaFoldDB" id="A0A835U4D4"/>
<dbReference type="EMBL" id="JADCNM010000391">
    <property type="protein sequence ID" value="KAG0447922.1"/>
    <property type="molecule type" value="Genomic_DNA"/>
</dbReference>
<protein>
    <submittedName>
        <fullName evidence="1">Uncharacterized protein</fullName>
    </submittedName>
</protein>
<comment type="caution">
    <text evidence="1">The sequence shown here is derived from an EMBL/GenBank/DDBJ whole genome shotgun (WGS) entry which is preliminary data.</text>
</comment>